<protein>
    <submittedName>
        <fullName evidence="2">Uncharacterized protein</fullName>
    </submittedName>
</protein>
<feature type="transmembrane region" description="Helical" evidence="1">
    <location>
        <begin position="7"/>
        <end position="25"/>
    </location>
</feature>
<accession>A0A7J2TJV8</accession>
<evidence type="ECO:0000256" key="1">
    <source>
        <dbReference type="SAM" id="Phobius"/>
    </source>
</evidence>
<evidence type="ECO:0000313" key="2">
    <source>
        <dbReference type="EMBL" id="HEH36009.1"/>
    </source>
</evidence>
<keyword evidence="1" id="KW-1133">Transmembrane helix</keyword>
<name>A0A7J2TJV8_ARCFL</name>
<gene>
    <name evidence="2" type="ORF">ENP88_07755</name>
</gene>
<keyword evidence="1" id="KW-0812">Transmembrane</keyword>
<feature type="transmembrane region" description="Helical" evidence="1">
    <location>
        <begin position="37"/>
        <end position="61"/>
    </location>
</feature>
<sequence>MPWPPKVFWVGLLMIYGTAVLGWILESTVKIQKIPAAQIWYTAIWGTFLLPTLVSFIYFYFREKAEAKKAVEKKEVS</sequence>
<organism evidence="2">
    <name type="scientific">Archaeoglobus fulgidus</name>
    <dbReference type="NCBI Taxonomy" id="2234"/>
    <lineage>
        <taxon>Archaea</taxon>
        <taxon>Methanobacteriati</taxon>
        <taxon>Methanobacteriota</taxon>
        <taxon>Archaeoglobi</taxon>
        <taxon>Archaeoglobales</taxon>
        <taxon>Archaeoglobaceae</taxon>
        <taxon>Archaeoglobus</taxon>
    </lineage>
</organism>
<proteinExistence type="predicted"/>
<dbReference type="EMBL" id="DSLA01000123">
    <property type="protein sequence ID" value="HEH36009.1"/>
    <property type="molecule type" value="Genomic_DNA"/>
</dbReference>
<keyword evidence="1" id="KW-0472">Membrane</keyword>
<comment type="caution">
    <text evidence="2">The sequence shown here is derived from an EMBL/GenBank/DDBJ whole genome shotgun (WGS) entry which is preliminary data.</text>
</comment>
<dbReference type="AlphaFoldDB" id="A0A7J2TJV8"/>
<reference evidence="2" key="1">
    <citation type="journal article" date="2020" name="mSystems">
        <title>Genome- and Community-Level Interaction Insights into Carbon Utilization and Element Cycling Functions of Hydrothermarchaeota in Hydrothermal Sediment.</title>
        <authorList>
            <person name="Zhou Z."/>
            <person name="Liu Y."/>
            <person name="Xu W."/>
            <person name="Pan J."/>
            <person name="Luo Z.H."/>
            <person name="Li M."/>
        </authorList>
    </citation>
    <scope>NUCLEOTIDE SEQUENCE [LARGE SCALE GENOMIC DNA]</scope>
    <source>
        <strain evidence="2">SpSt-26</strain>
    </source>
</reference>